<sequence length="295" mass="32973">MGRAPCCEKVGIKKGRWTAEEDEILMNYIQANGEGSWSFRRHSNESPPIVLDLTKMSGAAKRKGGRTSRSAMKKNYNITPEKKTLKSTIVVQNEERESMVMHSYEKGEEREDLVVQGPTKKRDSLVVCMNVERESAMLCPIGEKEKGLLGPFESLDSGVMSLDEMMNHWGLDPNGYLALNEERENGVKGINEERESGVLGSLNKVTRSEEMESSGLSSNAEYGTEWNNSSMSSCFDEWEGVIELEGQDKVRDEGEEVLSWLWESDNDGGGECNRRGVDLVEDCGKQKALVAWLLS</sequence>
<dbReference type="Proteomes" id="UP000655225">
    <property type="component" value="Unassembled WGS sequence"/>
</dbReference>
<dbReference type="PROSITE" id="PS51294">
    <property type="entry name" value="HTH_MYB"/>
    <property type="match status" value="1"/>
</dbReference>
<dbReference type="AlphaFoldDB" id="A0A834YU43"/>
<dbReference type="EMBL" id="JABCRI010000016">
    <property type="protein sequence ID" value="KAF8392618.1"/>
    <property type="molecule type" value="Genomic_DNA"/>
</dbReference>
<feature type="domain" description="HTH myb-type" evidence="5">
    <location>
        <begin position="9"/>
        <end position="38"/>
    </location>
</feature>
<evidence type="ECO:0000313" key="6">
    <source>
        <dbReference type="EMBL" id="KAF8392618.1"/>
    </source>
</evidence>
<dbReference type="SUPFAM" id="SSF46689">
    <property type="entry name" value="Homeodomain-like"/>
    <property type="match status" value="1"/>
</dbReference>
<dbReference type="OMA" id="PSPCHDT"/>
<accession>A0A834YU43</accession>
<evidence type="ECO:0000259" key="5">
    <source>
        <dbReference type="PROSITE" id="PS51294"/>
    </source>
</evidence>
<feature type="domain" description="Myb-like" evidence="4">
    <location>
        <begin position="9"/>
        <end position="38"/>
    </location>
</feature>
<gene>
    <name evidence="6" type="ORF">HHK36_022966</name>
</gene>
<organism evidence="6 7">
    <name type="scientific">Tetracentron sinense</name>
    <name type="common">Spur-leaf</name>
    <dbReference type="NCBI Taxonomy" id="13715"/>
    <lineage>
        <taxon>Eukaryota</taxon>
        <taxon>Viridiplantae</taxon>
        <taxon>Streptophyta</taxon>
        <taxon>Embryophyta</taxon>
        <taxon>Tracheophyta</taxon>
        <taxon>Spermatophyta</taxon>
        <taxon>Magnoliopsida</taxon>
        <taxon>Trochodendrales</taxon>
        <taxon>Trochodendraceae</taxon>
        <taxon>Tetracentron</taxon>
    </lineage>
</organism>
<dbReference type="InterPro" id="IPR009057">
    <property type="entry name" value="Homeodomain-like_sf"/>
</dbReference>
<dbReference type="OrthoDB" id="2143914at2759"/>
<dbReference type="PANTHER" id="PTHR47999">
    <property type="entry name" value="TRANSCRIPTION FACTOR MYB8-RELATED-RELATED"/>
    <property type="match status" value="1"/>
</dbReference>
<keyword evidence="2" id="KW-0238">DNA-binding</keyword>
<protein>
    <submittedName>
        <fullName evidence="6">Uncharacterized protein</fullName>
    </submittedName>
</protein>
<dbReference type="PROSITE" id="PS50090">
    <property type="entry name" value="MYB_LIKE"/>
    <property type="match status" value="1"/>
</dbReference>
<evidence type="ECO:0000259" key="4">
    <source>
        <dbReference type="PROSITE" id="PS50090"/>
    </source>
</evidence>
<dbReference type="GO" id="GO:0003677">
    <property type="term" value="F:DNA binding"/>
    <property type="evidence" value="ECO:0007669"/>
    <property type="project" value="UniProtKB-KW"/>
</dbReference>
<name>A0A834YU43_TETSI</name>
<dbReference type="InterPro" id="IPR017930">
    <property type="entry name" value="Myb_dom"/>
</dbReference>
<dbReference type="InterPro" id="IPR015495">
    <property type="entry name" value="Myb_TF_plants"/>
</dbReference>
<dbReference type="GO" id="GO:0005634">
    <property type="term" value="C:nucleus"/>
    <property type="evidence" value="ECO:0007669"/>
    <property type="project" value="UniProtKB-SubCell"/>
</dbReference>
<evidence type="ECO:0000256" key="1">
    <source>
        <dbReference type="ARBA" id="ARBA00004123"/>
    </source>
</evidence>
<evidence type="ECO:0000313" key="7">
    <source>
        <dbReference type="Proteomes" id="UP000655225"/>
    </source>
</evidence>
<reference evidence="6 7" key="1">
    <citation type="submission" date="2020-04" db="EMBL/GenBank/DDBJ databases">
        <title>Plant Genome Project.</title>
        <authorList>
            <person name="Zhang R.-G."/>
        </authorList>
    </citation>
    <scope>NUCLEOTIDE SEQUENCE [LARGE SCALE GENOMIC DNA]</scope>
    <source>
        <strain evidence="6">YNK0</strain>
        <tissue evidence="6">Leaf</tissue>
    </source>
</reference>
<comment type="caution">
    <text evidence="6">The sequence shown here is derived from an EMBL/GenBank/DDBJ whole genome shotgun (WGS) entry which is preliminary data.</text>
</comment>
<comment type="subcellular location">
    <subcellularLocation>
        <location evidence="1">Nucleus</location>
    </subcellularLocation>
</comment>
<dbReference type="PANTHER" id="PTHR47999:SF6">
    <property type="entry name" value="MYB-RELATED PROTEIN P"/>
    <property type="match status" value="1"/>
</dbReference>
<evidence type="ECO:0000256" key="3">
    <source>
        <dbReference type="ARBA" id="ARBA00023242"/>
    </source>
</evidence>
<keyword evidence="7" id="KW-1185">Reference proteome</keyword>
<keyword evidence="3" id="KW-0539">Nucleus</keyword>
<evidence type="ECO:0000256" key="2">
    <source>
        <dbReference type="ARBA" id="ARBA00023125"/>
    </source>
</evidence>
<proteinExistence type="predicted"/>
<dbReference type="Gene3D" id="1.10.10.60">
    <property type="entry name" value="Homeodomain-like"/>
    <property type="match status" value="1"/>
</dbReference>
<dbReference type="InterPro" id="IPR001005">
    <property type="entry name" value="SANT/Myb"/>
</dbReference>